<protein>
    <recommendedName>
        <fullName evidence="3">DUF4870 domain-containing protein</fullName>
    </recommendedName>
</protein>
<dbReference type="EMBL" id="CP101717">
    <property type="protein sequence ID" value="WLD57532.1"/>
    <property type="molecule type" value="Genomic_DNA"/>
</dbReference>
<reference evidence="2" key="1">
    <citation type="submission" date="2022-07" db="EMBL/GenBank/DDBJ databases">
        <title>Complete genome sequence of Salinispirillum sp. LH10-3-1 capable of multiple carbohydrate inversion isolated from a soda lake.</title>
        <authorList>
            <person name="Liu J."/>
            <person name="Zhai Y."/>
            <person name="Zhang H."/>
            <person name="Yang H."/>
            <person name="Qu J."/>
            <person name="Li J."/>
        </authorList>
    </citation>
    <scope>NUCLEOTIDE SEQUENCE</scope>
    <source>
        <strain evidence="2">LH 10-3-1</strain>
    </source>
</reference>
<accession>A0AB38YDU5</accession>
<feature type="transmembrane region" description="Helical" evidence="1">
    <location>
        <begin position="54"/>
        <end position="87"/>
    </location>
</feature>
<organism evidence="2">
    <name type="scientific">Salinispirillum sp. LH 10-3-1</name>
    <dbReference type="NCBI Taxonomy" id="2952525"/>
    <lineage>
        <taxon>Bacteria</taxon>
        <taxon>Pseudomonadati</taxon>
        <taxon>Pseudomonadota</taxon>
        <taxon>Gammaproteobacteria</taxon>
        <taxon>Oceanospirillales</taxon>
        <taxon>Saccharospirillaceae</taxon>
        <taxon>Salinispirillum</taxon>
    </lineage>
</organism>
<feature type="transmembrane region" description="Helical" evidence="1">
    <location>
        <begin position="12"/>
        <end position="34"/>
    </location>
</feature>
<sequence>MTLERQLQVMLALFFVGVFTLVLWIPAGLLALWLAWTTGHPVARAGRQMFFYSWLFWLGAFLVLPFGAGMLLLAALLITSWAGWILYRTVILWSQIDGSVQH</sequence>
<proteinExistence type="predicted"/>
<evidence type="ECO:0000256" key="1">
    <source>
        <dbReference type="SAM" id="Phobius"/>
    </source>
</evidence>
<keyword evidence="1" id="KW-1133">Transmembrane helix</keyword>
<dbReference type="RefSeq" id="WP_304994817.1">
    <property type="nucleotide sequence ID" value="NZ_CP101717.1"/>
</dbReference>
<name>A0AB38YDU5_9GAMM</name>
<evidence type="ECO:0008006" key="3">
    <source>
        <dbReference type="Google" id="ProtNLM"/>
    </source>
</evidence>
<keyword evidence="1" id="KW-0812">Transmembrane</keyword>
<gene>
    <name evidence="2" type="ORF">NFC81_12545</name>
</gene>
<dbReference type="AlphaFoldDB" id="A0AB38YDU5"/>
<evidence type="ECO:0000313" key="2">
    <source>
        <dbReference type="EMBL" id="WLD57532.1"/>
    </source>
</evidence>
<keyword evidence="1" id="KW-0472">Membrane</keyword>